<evidence type="ECO:0000313" key="2">
    <source>
        <dbReference type="EMBL" id="DAF46929.1"/>
    </source>
</evidence>
<keyword evidence="1" id="KW-0812">Transmembrane</keyword>
<accession>A0A8S5S7L0</accession>
<keyword evidence="1" id="KW-1133">Transmembrane helix</keyword>
<feature type="transmembrane region" description="Helical" evidence="1">
    <location>
        <begin position="6"/>
        <end position="26"/>
    </location>
</feature>
<proteinExistence type="predicted"/>
<organism evidence="2">
    <name type="scientific">Siphoviridae sp. ctBAZ2</name>
    <dbReference type="NCBI Taxonomy" id="2827801"/>
    <lineage>
        <taxon>Viruses</taxon>
        <taxon>Duplodnaviria</taxon>
        <taxon>Heunggongvirae</taxon>
        <taxon>Uroviricota</taxon>
        <taxon>Caudoviricetes</taxon>
    </lineage>
</organism>
<keyword evidence="1" id="KW-0472">Membrane</keyword>
<sequence length="30" mass="3615">MQAKNGANITPICLCFFIFRVIYEYFKQKK</sequence>
<dbReference type="EMBL" id="BK032547">
    <property type="protein sequence ID" value="DAF46929.1"/>
    <property type="molecule type" value="Genomic_DNA"/>
</dbReference>
<evidence type="ECO:0000256" key="1">
    <source>
        <dbReference type="SAM" id="Phobius"/>
    </source>
</evidence>
<name>A0A8S5S7L0_9CAUD</name>
<reference evidence="2" key="1">
    <citation type="journal article" date="2021" name="Proc. Natl. Acad. Sci. U.S.A.">
        <title>A Catalog of Tens of Thousands of Viruses from Human Metagenomes Reveals Hidden Associations with Chronic Diseases.</title>
        <authorList>
            <person name="Tisza M.J."/>
            <person name="Buck C.B."/>
        </authorList>
    </citation>
    <scope>NUCLEOTIDE SEQUENCE</scope>
    <source>
        <strain evidence="2">CtBAZ2</strain>
    </source>
</reference>
<protein>
    <submittedName>
        <fullName evidence="2">Uncharacterized protein</fullName>
    </submittedName>
</protein>